<dbReference type="PIRSF" id="PIRSF006092">
    <property type="entry name" value="GreA_GreB"/>
    <property type="match status" value="1"/>
</dbReference>
<dbReference type="RefSeq" id="WP_075544939.1">
    <property type="nucleotide sequence ID" value="NZ_UPHQ01000095.1"/>
</dbReference>
<dbReference type="GO" id="GO:0003746">
    <property type="term" value="F:translation elongation factor activity"/>
    <property type="evidence" value="ECO:0007669"/>
    <property type="project" value="UniProtKB-KW"/>
</dbReference>
<gene>
    <name evidence="2" type="primary">greA_3</name>
    <name evidence="2" type="ORF">LAUMK13_02114</name>
</gene>
<dbReference type="Pfam" id="PF01272">
    <property type="entry name" value="GreA_GreB"/>
    <property type="match status" value="1"/>
</dbReference>
<protein>
    <submittedName>
        <fullName evidence="2">Transcription elongation factor GreA</fullName>
    </submittedName>
</protein>
<keyword evidence="2" id="KW-0648">Protein biosynthesis</keyword>
<dbReference type="InterPro" id="IPR036953">
    <property type="entry name" value="GreA/GreB_C_sf"/>
</dbReference>
<dbReference type="SUPFAM" id="SSF54534">
    <property type="entry name" value="FKBP-like"/>
    <property type="match status" value="1"/>
</dbReference>
<evidence type="ECO:0000313" key="2">
    <source>
        <dbReference type="EMBL" id="VBA38511.1"/>
    </source>
</evidence>
<dbReference type="AlphaFoldDB" id="A0A498PZP4"/>
<dbReference type="GO" id="GO:0070063">
    <property type="term" value="F:RNA polymerase binding"/>
    <property type="evidence" value="ECO:0007669"/>
    <property type="project" value="InterPro"/>
</dbReference>
<keyword evidence="3" id="KW-1185">Reference proteome</keyword>
<name>A0A498PZP4_9MYCO</name>
<dbReference type="OrthoDB" id="5118809at2"/>
<dbReference type="GO" id="GO:0003677">
    <property type="term" value="F:DNA binding"/>
    <property type="evidence" value="ECO:0007669"/>
    <property type="project" value="InterPro"/>
</dbReference>
<evidence type="ECO:0000313" key="3">
    <source>
        <dbReference type="Proteomes" id="UP000267289"/>
    </source>
</evidence>
<dbReference type="InterPro" id="IPR001437">
    <property type="entry name" value="Tscrpt_elong_fac_GreA/B_C"/>
</dbReference>
<dbReference type="InterPro" id="IPR023459">
    <property type="entry name" value="Tscrpt_elong_fac_GreA/B_fam"/>
</dbReference>
<feature type="domain" description="Transcription elongation factor GreA/GreB C-terminal" evidence="1">
    <location>
        <begin position="77"/>
        <end position="144"/>
    </location>
</feature>
<keyword evidence="2" id="KW-0251">Elongation factor</keyword>
<evidence type="ECO:0000259" key="1">
    <source>
        <dbReference type="Pfam" id="PF01272"/>
    </source>
</evidence>
<sequence length="159" mass="17195">MTTTERIRMTQQDHSRQLSELIALRSQHAVEAPDDFLDYHANAIARCCARRARILEIEQLLASAIVGIDTGGDVIAQPGMVVTIRYDATGQTETFLLGRRGAENADITVYSTLSPLGRAITGARLGEQRVYAIPQGANLVVTLLAAVPYGDGRARCNGN</sequence>
<dbReference type="GO" id="GO:0032784">
    <property type="term" value="P:regulation of DNA-templated transcription elongation"/>
    <property type="evidence" value="ECO:0007669"/>
    <property type="project" value="InterPro"/>
</dbReference>
<proteinExistence type="predicted"/>
<reference evidence="2 3" key="1">
    <citation type="submission" date="2018-09" db="EMBL/GenBank/DDBJ databases">
        <authorList>
            <person name="Tagini F."/>
        </authorList>
    </citation>
    <scope>NUCLEOTIDE SEQUENCE [LARGE SCALE GENOMIC DNA]</scope>
    <source>
        <strain evidence="2 3">MK13</strain>
    </source>
</reference>
<dbReference type="Proteomes" id="UP000267289">
    <property type="component" value="Unassembled WGS sequence"/>
</dbReference>
<dbReference type="EMBL" id="UPHQ01000095">
    <property type="protein sequence ID" value="VBA38511.1"/>
    <property type="molecule type" value="Genomic_DNA"/>
</dbReference>
<organism evidence="2 3">
    <name type="scientific">Mycobacterium innocens</name>
    <dbReference type="NCBI Taxonomy" id="2341083"/>
    <lineage>
        <taxon>Bacteria</taxon>
        <taxon>Bacillati</taxon>
        <taxon>Actinomycetota</taxon>
        <taxon>Actinomycetes</taxon>
        <taxon>Mycobacteriales</taxon>
        <taxon>Mycobacteriaceae</taxon>
        <taxon>Mycobacterium</taxon>
    </lineage>
</organism>
<accession>A0A498PZP4</accession>
<dbReference type="Gene3D" id="3.10.50.30">
    <property type="entry name" value="Transcription elongation factor, GreA/GreB, C-terminal domain"/>
    <property type="match status" value="1"/>
</dbReference>